<evidence type="ECO:0000313" key="1">
    <source>
        <dbReference type="EMBL" id="ESQ49605.1"/>
    </source>
</evidence>
<proteinExistence type="predicted"/>
<dbReference type="EMBL" id="KI517408">
    <property type="protein sequence ID" value="ESQ49605.1"/>
    <property type="molecule type" value="Genomic_DNA"/>
</dbReference>
<name>V4LGG7_EUTSA</name>
<dbReference type="KEGG" id="eus:EUTSA_v10022127mg"/>
<protein>
    <submittedName>
        <fullName evidence="1">Uncharacterized protein</fullName>
    </submittedName>
</protein>
<reference evidence="1 2" key="1">
    <citation type="journal article" date="2013" name="Front. Plant Sci.">
        <title>The Reference Genome of the Halophytic Plant Eutrema salsugineum.</title>
        <authorList>
            <person name="Yang R."/>
            <person name="Jarvis D.E."/>
            <person name="Chen H."/>
            <person name="Beilstein M.A."/>
            <person name="Grimwood J."/>
            <person name="Jenkins J."/>
            <person name="Shu S."/>
            <person name="Prochnik S."/>
            <person name="Xin M."/>
            <person name="Ma C."/>
            <person name="Schmutz J."/>
            <person name="Wing R.A."/>
            <person name="Mitchell-Olds T."/>
            <person name="Schumaker K.S."/>
            <person name="Wang X."/>
        </authorList>
    </citation>
    <scope>NUCLEOTIDE SEQUENCE [LARGE SCALE GENOMIC DNA]</scope>
</reference>
<organism evidence="1 2">
    <name type="scientific">Eutrema salsugineum</name>
    <name type="common">Saltwater cress</name>
    <name type="synonym">Sisymbrium salsugineum</name>
    <dbReference type="NCBI Taxonomy" id="72664"/>
    <lineage>
        <taxon>Eukaryota</taxon>
        <taxon>Viridiplantae</taxon>
        <taxon>Streptophyta</taxon>
        <taxon>Embryophyta</taxon>
        <taxon>Tracheophyta</taxon>
        <taxon>Spermatophyta</taxon>
        <taxon>Magnoliopsida</taxon>
        <taxon>eudicotyledons</taxon>
        <taxon>Gunneridae</taxon>
        <taxon>Pentapetalae</taxon>
        <taxon>rosids</taxon>
        <taxon>malvids</taxon>
        <taxon>Brassicales</taxon>
        <taxon>Brassicaceae</taxon>
        <taxon>Eutremeae</taxon>
        <taxon>Eutrema</taxon>
    </lineage>
</organism>
<dbReference type="Gramene" id="ESQ49605">
    <property type="protein sequence ID" value="ESQ49605"/>
    <property type="gene ID" value="EUTSA_v10022127mg"/>
</dbReference>
<feature type="non-terminal residue" evidence="1">
    <location>
        <position position="1"/>
    </location>
</feature>
<dbReference type="AlphaFoldDB" id="V4LGG7"/>
<evidence type="ECO:0000313" key="2">
    <source>
        <dbReference type="Proteomes" id="UP000030689"/>
    </source>
</evidence>
<sequence length="105" mass="12193">SSKPSGRHHNRRKANPFTISRIQRYTDAENIPSSMPCRELHRSSTSTREHEIFSDIWSLGYSSESGYSTHYVIVIDVCYKPGSNDFIQSETSQYILQLLHLHFFI</sequence>
<gene>
    <name evidence="1" type="ORF">EUTSA_v10022127mg</name>
</gene>
<keyword evidence="2" id="KW-1185">Reference proteome</keyword>
<accession>V4LGG7</accession>
<dbReference type="Proteomes" id="UP000030689">
    <property type="component" value="Unassembled WGS sequence"/>
</dbReference>